<proteinExistence type="predicted"/>
<dbReference type="Proteomes" id="UP000652219">
    <property type="component" value="Unassembled WGS sequence"/>
</dbReference>
<gene>
    <name evidence="2" type="ORF">CSOJ01_16130</name>
</gene>
<keyword evidence="3" id="KW-1185">Reference proteome</keyword>
<feature type="compositionally biased region" description="Low complexity" evidence="1">
    <location>
        <begin position="97"/>
        <end position="107"/>
    </location>
</feature>
<name>A0A8H6IJS3_9PEZI</name>
<comment type="caution">
    <text evidence="2">The sequence shown here is derived from an EMBL/GenBank/DDBJ whole genome shotgun (WGS) entry which is preliminary data.</text>
</comment>
<feature type="compositionally biased region" description="Polar residues" evidence="1">
    <location>
        <begin position="32"/>
        <end position="41"/>
    </location>
</feature>
<accession>A0A8H6IJS3</accession>
<reference evidence="2 3" key="1">
    <citation type="journal article" date="2020" name="Phytopathology">
        <title>Genome Sequence Resources of Colletotrichum truncatum, C. plurivorum, C. musicola, and C. sojae: Four Species Pathogenic to Soybean (Glycine max).</title>
        <authorList>
            <person name="Rogerio F."/>
            <person name="Boufleur T.R."/>
            <person name="Ciampi-Guillardi M."/>
            <person name="Sukno S.A."/>
            <person name="Thon M.R."/>
            <person name="Massola Junior N.S."/>
            <person name="Baroncelli R."/>
        </authorList>
    </citation>
    <scope>NUCLEOTIDE SEQUENCE [LARGE SCALE GENOMIC DNA]</scope>
    <source>
        <strain evidence="2 3">LFN0009</strain>
    </source>
</reference>
<feature type="region of interest" description="Disordered" evidence="1">
    <location>
        <begin position="1"/>
        <end position="68"/>
    </location>
</feature>
<organism evidence="2 3">
    <name type="scientific">Colletotrichum sojae</name>
    <dbReference type="NCBI Taxonomy" id="2175907"/>
    <lineage>
        <taxon>Eukaryota</taxon>
        <taxon>Fungi</taxon>
        <taxon>Dikarya</taxon>
        <taxon>Ascomycota</taxon>
        <taxon>Pezizomycotina</taxon>
        <taxon>Sordariomycetes</taxon>
        <taxon>Hypocreomycetidae</taxon>
        <taxon>Glomerellales</taxon>
        <taxon>Glomerellaceae</taxon>
        <taxon>Colletotrichum</taxon>
        <taxon>Colletotrichum orchidearum species complex</taxon>
    </lineage>
</organism>
<evidence type="ECO:0000313" key="2">
    <source>
        <dbReference type="EMBL" id="KAF6780596.1"/>
    </source>
</evidence>
<feature type="non-terminal residue" evidence="2">
    <location>
        <position position="1"/>
    </location>
</feature>
<feature type="region of interest" description="Disordered" evidence="1">
    <location>
        <begin position="81"/>
        <end position="107"/>
    </location>
</feature>
<sequence length="107" mass="11012">HAPDNQASNTYPGFSPGAAERQQYDDDDGSVNHATADNGCTHNRETDAGERPAAPTDTSSVSESPILIDFSGSADTAWKARIKDLEDGHGTGGPSGGPTTISAPSTR</sequence>
<dbReference type="EMBL" id="WIGN01001138">
    <property type="protein sequence ID" value="KAF6780596.1"/>
    <property type="molecule type" value="Genomic_DNA"/>
</dbReference>
<evidence type="ECO:0000256" key="1">
    <source>
        <dbReference type="SAM" id="MobiDB-lite"/>
    </source>
</evidence>
<feature type="compositionally biased region" description="Polar residues" evidence="1">
    <location>
        <begin position="1"/>
        <end position="12"/>
    </location>
</feature>
<protein>
    <submittedName>
        <fullName evidence="2">Uncharacterized protein</fullName>
    </submittedName>
</protein>
<dbReference type="AlphaFoldDB" id="A0A8H6IJS3"/>
<evidence type="ECO:0000313" key="3">
    <source>
        <dbReference type="Proteomes" id="UP000652219"/>
    </source>
</evidence>